<evidence type="ECO:0000313" key="2">
    <source>
        <dbReference type="EMBL" id="BCS28542.1"/>
    </source>
</evidence>
<proteinExistence type="predicted"/>
<dbReference type="AlphaFoldDB" id="A0A7R8ARV9"/>
<organism evidence="2 3">
    <name type="scientific">Aspergillus puulaauensis</name>
    <dbReference type="NCBI Taxonomy" id="1220207"/>
    <lineage>
        <taxon>Eukaryota</taxon>
        <taxon>Fungi</taxon>
        <taxon>Dikarya</taxon>
        <taxon>Ascomycota</taxon>
        <taxon>Pezizomycotina</taxon>
        <taxon>Eurotiomycetes</taxon>
        <taxon>Eurotiomycetidae</taxon>
        <taxon>Eurotiales</taxon>
        <taxon>Aspergillaceae</taxon>
        <taxon>Aspergillus</taxon>
    </lineage>
</organism>
<protein>
    <submittedName>
        <fullName evidence="2">Uncharacterized protein</fullName>
    </submittedName>
</protein>
<keyword evidence="3" id="KW-1185">Reference proteome</keyword>
<dbReference type="Proteomes" id="UP000654913">
    <property type="component" value="Chromosome 7"/>
</dbReference>
<evidence type="ECO:0000313" key="3">
    <source>
        <dbReference type="Proteomes" id="UP000654913"/>
    </source>
</evidence>
<sequence>MAKAGNTSHESYSNATMAQRGHPIVEKENATSLAATATVVAVEQEQTGLPDLVR</sequence>
<feature type="region of interest" description="Disordered" evidence="1">
    <location>
        <begin position="1"/>
        <end position="29"/>
    </location>
</feature>
<evidence type="ECO:0000256" key="1">
    <source>
        <dbReference type="SAM" id="MobiDB-lite"/>
    </source>
</evidence>
<dbReference type="KEGG" id="apuu:APUU_70112A"/>
<dbReference type="EMBL" id="AP024449">
    <property type="protein sequence ID" value="BCS28542.1"/>
    <property type="molecule type" value="Genomic_DNA"/>
</dbReference>
<name>A0A7R8ARV9_9EURO</name>
<reference evidence="2" key="1">
    <citation type="submission" date="2021-01" db="EMBL/GenBank/DDBJ databases">
        <authorList>
            <consortium name="Aspergillus puulaauensis MK2 genome sequencing consortium"/>
            <person name="Kazuki M."/>
            <person name="Futagami T."/>
        </authorList>
    </citation>
    <scope>NUCLEOTIDE SEQUENCE</scope>
    <source>
        <strain evidence="2">MK2</strain>
    </source>
</reference>
<reference evidence="2" key="2">
    <citation type="submission" date="2021-02" db="EMBL/GenBank/DDBJ databases">
        <title>Aspergillus puulaauensis MK2 genome sequence.</title>
        <authorList>
            <person name="Futagami T."/>
            <person name="Mori K."/>
            <person name="Kadooka C."/>
            <person name="Tanaka T."/>
        </authorList>
    </citation>
    <scope>NUCLEOTIDE SEQUENCE</scope>
    <source>
        <strain evidence="2">MK2</strain>
    </source>
</reference>
<gene>
    <name evidence="2" type="ORF">APUU_70112A</name>
</gene>
<dbReference type="RefSeq" id="XP_041560728.1">
    <property type="nucleotide sequence ID" value="XM_041694949.1"/>
</dbReference>
<dbReference type="GeneID" id="64978539"/>
<accession>A0A7R8ARV9</accession>
<feature type="compositionally biased region" description="Polar residues" evidence="1">
    <location>
        <begin position="1"/>
        <end position="17"/>
    </location>
</feature>